<dbReference type="EMBL" id="JAGEOJ010000001">
    <property type="protein sequence ID" value="MBO2445632.1"/>
    <property type="molecule type" value="Genomic_DNA"/>
</dbReference>
<evidence type="ECO:0000256" key="12">
    <source>
        <dbReference type="HAMAP-Rule" id="MF_00047"/>
    </source>
</evidence>
<dbReference type="InterPro" id="IPR005905">
    <property type="entry name" value="D_ala_D_ala"/>
</dbReference>
<dbReference type="PANTHER" id="PTHR23132">
    <property type="entry name" value="D-ALANINE--D-ALANINE LIGASE"/>
    <property type="match status" value="1"/>
</dbReference>
<evidence type="ECO:0000256" key="9">
    <source>
        <dbReference type="ARBA" id="ARBA00022984"/>
    </source>
</evidence>
<keyword evidence="9 12" id="KW-0573">Peptidoglycan synthesis</keyword>
<dbReference type="Proteomes" id="UP000669179">
    <property type="component" value="Unassembled WGS sequence"/>
</dbReference>
<feature type="binding site" evidence="14">
    <location>
        <position position="288"/>
    </location>
    <ligand>
        <name>Mg(2+)</name>
        <dbReference type="ChEBI" id="CHEBI:18420"/>
        <label>2</label>
    </ligand>
</feature>
<dbReference type="PIRSF" id="PIRSF039102">
    <property type="entry name" value="Ddl/VanB"/>
    <property type="match status" value="1"/>
</dbReference>
<evidence type="ECO:0000256" key="7">
    <source>
        <dbReference type="ARBA" id="ARBA00022842"/>
    </source>
</evidence>
<dbReference type="RefSeq" id="WP_208253242.1">
    <property type="nucleotide sequence ID" value="NZ_JAGEOJ010000001.1"/>
</dbReference>
<dbReference type="InterPro" id="IPR011761">
    <property type="entry name" value="ATP-grasp"/>
</dbReference>
<evidence type="ECO:0000256" key="5">
    <source>
        <dbReference type="ARBA" id="ARBA00022741"/>
    </source>
</evidence>
<proteinExistence type="inferred from homology"/>
<evidence type="ECO:0000256" key="11">
    <source>
        <dbReference type="ARBA" id="ARBA00023316"/>
    </source>
</evidence>
<dbReference type="InterPro" id="IPR011127">
    <property type="entry name" value="Dala_Dala_lig_N"/>
</dbReference>
<keyword evidence="12" id="KW-0963">Cytoplasm</keyword>
<evidence type="ECO:0000256" key="14">
    <source>
        <dbReference type="PIRSR" id="PIRSR039102-3"/>
    </source>
</evidence>
<dbReference type="GO" id="GO:0005524">
    <property type="term" value="F:ATP binding"/>
    <property type="evidence" value="ECO:0007669"/>
    <property type="project" value="UniProtKB-UniRule"/>
</dbReference>
<feature type="binding site" evidence="14">
    <location>
        <position position="274"/>
    </location>
    <ligand>
        <name>Mg(2+)</name>
        <dbReference type="ChEBI" id="CHEBI:18420"/>
        <label>1</label>
    </ligand>
</feature>
<evidence type="ECO:0000256" key="6">
    <source>
        <dbReference type="ARBA" id="ARBA00022840"/>
    </source>
</evidence>
<keyword evidence="11 12" id="KW-0961">Cell wall biogenesis/degradation</keyword>
<comment type="function">
    <text evidence="12">Cell wall formation.</text>
</comment>
<dbReference type="GO" id="GO:0008716">
    <property type="term" value="F:D-alanine-D-alanine ligase activity"/>
    <property type="evidence" value="ECO:0007669"/>
    <property type="project" value="UniProtKB-UniRule"/>
</dbReference>
<dbReference type="GO" id="GO:0071555">
    <property type="term" value="P:cell wall organization"/>
    <property type="evidence" value="ECO:0007669"/>
    <property type="project" value="UniProtKB-KW"/>
</dbReference>
<evidence type="ECO:0000259" key="16">
    <source>
        <dbReference type="PROSITE" id="PS50975"/>
    </source>
</evidence>
<keyword evidence="5 15" id="KW-0547">Nucleotide-binding</keyword>
<evidence type="ECO:0000256" key="2">
    <source>
        <dbReference type="ARBA" id="ARBA00010871"/>
    </source>
</evidence>
<dbReference type="AlphaFoldDB" id="A0A939P5H9"/>
<feature type="active site" evidence="13">
    <location>
        <position position="164"/>
    </location>
</feature>
<dbReference type="GO" id="GO:0008360">
    <property type="term" value="P:regulation of cell shape"/>
    <property type="evidence" value="ECO:0007669"/>
    <property type="project" value="UniProtKB-KW"/>
</dbReference>
<comment type="caution">
    <text evidence="17">The sequence shown here is derived from an EMBL/GenBank/DDBJ whole genome shotgun (WGS) entry which is preliminary data.</text>
</comment>
<dbReference type="InterPro" id="IPR013815">
    <property type="entry name" value="ATP_grasp_subdomain_1"/>
</dbReference>
<evidence type="ECO:0000256" key="10">
    <source>
        <dbReference type="ARBA" id="ARBA00023211"/>
    </source>
</evidence>
<evidence type="ECO:0000256" key="8">
    <source>
        <dbReference type="ARBA" id="ARBA00022960"/>
    </source>
</evidence>
<comment type="similarity">
    <text evidence="2 12">Belongs to the D-alanine--D-alanine ligase family.</text>
</comment>
<comment type="cofactor">
    <cofactor evidence="1">
        <name>Mn(2+)</name>
        <dbReference type="ChEBI" id="CHEBI:29035"/>
    </cofactor>
</comment>
<sequence length="338" mass="35434">MKRQHRMTRRIVVLGGGENAEHDVSLATAAAVAEALRATGFDVDELTIDRDGTWRRGADALGSRAIDSLAAALGVIERADVVFPAIHGPCGEDGTLAALCALAHTPMAGSGLRAGAIGMDKWATKLVAEALGIRTAPARLVTAAEIADVEFEADVVVKPASAGSSFGVALARDALQLRDALCRAARLDDRILIEDVVRGREIDVAVLREADGRPWAAPPLEIHADGVFDTESKYDGSALFSVPADLDDTSRTALTDAALRMFDALGCAGVARIDFFLTDHGPVLNEVNTMPGMTPESQVPKMFAAAGLSYEQLVARLVDAAAIRKPAAHAPLLAPDSS</sequence>
<dbReference type="Pfam" id="PF01820">
    <property type="entry name" value="Dala_Dala_lig_N"/>
    <property type="match status" value="1"/>
</dbReference>
<keyword evidence="4 14" id="KW-0479">Metal-binding</keyword>
<dbReference type="SUPFAM" id="SSF56059">
    <property type="entry name" value="Glutathione synthetase ATP-binding domain-like"/>
    <property type="match status" value="1"/>
</dbReference>
<comment type="catalytic activity">
    <reaction evidence="12">
        <text>2 D-alanine + ATP = D-alanyl-D-alanine + ADP + phosphate + H(+)</text>
        <dbReference type="Rhea" id="RHEA:11224"/>
        <dbReference type="ChEBI" id="CHEBI:15378"/>
        <dbReference type="ChEBI" id="CHEBI:30616"/>
        <dbReference type="ChEBI" id="CHEBI:43474"/>
        <dbReference type="ChEBI" id="CHEBI:57416"/>
        <dbReference type="ChEBI" id="CHEBI:57822"/>
        <dbReference type="ChEBI" id="CHEBI:456216"/>
        <dbReference type="EC" id="6.3.2.4"/>
    </reaction>
</comment>
<evidence type="ECO:0000256" key="1">
    <source>
        <dbReference type="ARBA" id="ARBA00001936"/>
    </source>
</evidence>
<evidence type="ECO:0000256" key="3">
    <source>
        <dbReference type="ARBA" id="ARBA00022598"/>
    </source>
</evidence>
<protein>
    <recommendedName>
        <fullName evidence="12">D-alanine--D-alanine ligase</fullName>
        <ecNumber evidence="12">6.3.2.4</ecNumber>
    </recommendedName>
    <alternativeName>
        <fullName evidence="12">D-Ala-D-Ala ligase</fullName>
    </alternativeName>
    <alternativeName>
        <fullName evidence="12">D-alanylalanine synthetase</fullName>
    </alternativeName>
</protein>
<keyword evidence="10 14" id="KW-0464">Manganese</keyword>
<evidence type="ECO:0000313" key="18">
    <source>
        <dbReference type="Proteomes" id="UP000669179"/>
    </source>
</evidence>
<accession>A0A939P5H9</accession>
<dbReference type="NCBIfam" id="TIGR01205">
    <property type="entry name" value="D_ala_D_alaTIGR"/>
    <property type="match status" value="1"/>
</dbReference>
<evidence type="ECO:0000313" key="17">
    <source>
        <dbReference type="EMBL" id="MBO2445632.1"/>
    </source>
</evidence>
<dbReference type="GO" id="GO:0005829">
    <property type="term" value="C:cytosol"/>
    <property type="evidence" value="ECO:0007669"/>
    <property type="project" value="TreeGrafter"/>
</dbReference>
<dbReference type="InterPro" id="IPR016185">
    <property type="entry name" value="PreATP-grasp_dom_sf"/>
</dbReference>
<feature type="active site" evidence="13">
    <location>
        <position position="21"/>
    </location>
</feature>
<feature type="binding site" evidence="14">
    <location>
        <position position="286"/>
    </location>
    <ligand>
        <name>Mg(2+)</name>
        <dbReference type="ChEBI" id="CHEBI:18420"/>
        <label>2</label>
    </ligand>
</feature>
<keyword evidence="8 12" id="KW-0133">Cell shape</keyword>
<dbReference type="PANTHER" id="PTHR23132:SF25">
    <property type="entry name" value="D-ALANINE--D-ALANINE LIGASE A"/>
    <property type="match status" value="1"/>
</dbReference>
<reference evidence="17" key="1">
    <citation type="submission" date="2021-03" db="EMBL/GenBank/DDBJ databases">
        <authorList>
            <person name="Kanchanasin P."/>
            <person name="Saeng-In P."/>
            <person name="Phongsopitanun W."/>
            <person name="Yuki M."/>
            <person name="Kudo T."/>
            <person name="Ohkuma M."/>
            <person name="Tanasupawat S."/>
        </authorList>
    </citation>
    <scope>NUCLEOTIDE SEQUENCE</scope>
    <source>
        <strain evidence="17">GKU 128</strain>
    </source>
</reference>
<feature type="domain" description="ATP-grasp" evidence="16">
    <location>
        <begin position="125"/>
        <end position="319"/>
    </location>
</feature>
<dbReference type="GO" id="GO:0046872">
    <property type="term" value="F:metal ion binding"/>
    <property type="evidence" value="ECO:0007669"/>
    <property type="project" value="UniProtKB-KW"/>
</dbReference>
<dbReference type="Gene3D" id="3.30.470.20">
    <property type="entry name" value="ATP-grasp fold, B domain"/>
    <property type="match status" value="1"/>
</dbReference>
<dbReference type="SUPFAM" id="SSF52440">
    <property type="entry name" value="PreATP-grasp domain"/>
    <property type="match status" value="1"/>
</dbReference>
<evidence type="ECO:0000256" key="4">
    <source>
        <dbReference type="ARBA" id="ARBA00022723"/>
    </source>
</evidence>
<dbReference type="InterPro" id="IPR000291">
    <property type="entry name" value="D-Ala_lig_Van_CS"/>
</dbReference>
<comment type="subcellular location">
    <subcellularLocation>
        <location evidence="12">Cytoplasm</location>
    </subcellularLocation>
</comment>
<organism evidence="17 18">
    <name type="scientific">Actinomadura barringtoniae</name>
    <dbReference type="NCBI Taxonomy" id="1427535"/>
    <lineage>
        <taxon>Bacteria</taxon>
        <taxon>Bacillati</taxon>
        <taxon>Actinomycetota</taxon>
        <taxon>Actinomycetes</taxon>
        <taxon>Streptosporangiales</taxon>
        <taxon>Thermomonosporaceae</taxon>
        <taxon>Actinomadura</taxon>
    </lineage>
</organism>
<keyword evidence="7 14" id="KW-0460">Magnesium</keyword>
<dbReference type="EC" id="6.3.2.4" evidence="12"/>
<dbReference type="PROSITE" id="PS50975">
    <property type="entry name" value="ATP_GRASP"/>
    <property type="match status" value="1"/>
</dbReference>
<evidence type="ECO:0000256" key="13">
    <source>
        <dbReference type="PIRSR" id="PIRSR039102-1"/>
    </source>
</evidence>
<comment type="cofactor">
    <cofactor evidence="14">
        <name>Mg(2+)</name>
        <dbReference type="ChEBI" id="CHEBI:18420"/>
    </cofactor>
    <cofactor evidence="14">
        <name>Mn(2+)</name>
        <dbReference type="ChEBI" id="CHEBI:29035"/>
    </cofactor>
    <text evidence="14">Binds 2 magnesium or manganese ions per subunit.</text>
</comment>
<comment type="pathway">
    <text evidence="12">Cell wall biogenesis; peptidoglycan biosynthesis.</text>
</comment>
<keyword evidence="6 15" id="KW-0067">ATP-binding</keyword>
<evidence type="ECO:0000256" key="15">
    <source>
        <dbReference type="PROSITE-ProRule" id="PRU00409"/>
    </source>
</evidence>
<dbReference type="PROSITE" id="PS00843">
    <property type="entry name" value="DALA_DALA_LIGASE_1"/>
    <property type="match status" value="1"/>
</dbReference>
<dbReference type="GO" id="GO:0009252">
    <property type="term" value="P:peptidoglycan biosynthetic process"/>
    <property type="evidence" value="ECO:0007669"/>
    <property type="project" value="UniProtKB-UniRule"/>
</dbReference>
<dbReference type="HAMAP" id="MF_00047">
    <property type="entry name" value="Dala_Dala_lig"/>
    <property type="match status" value="1"/>
</dbReference>
<keyword evidence="3 12" id="KW-0436">Ligase</keyword>
<dbReference type="Pfam" id="PF07478">
    <property type="entry name" value="Dala_Dala_lig_C"/>
    <property type="match status" value="1"/>
</dbReference>
<dbReference type="Gene3D" id="3.40.50.20">
    <property type="match status" value="1"/>
</dbReference>
<dbReference type="InterPro" id="IPR011095">
    <property type="entry name" value="Dala_Dala_lig_C"/>
</dbReference>
<gene>
    <name evidence="12" type="primary">ddl</name>
    <name evidence="17" type="ORF">J4573_00870</name>
</gene>
<name>A0A939P5H9_9ACTN</name>
<keyword evidence="18" id="KW-1185">Reference proteome</keyword>
<dbReference type="PROSITE" id="PS00844">
    <property type="entry name" value="DALA_DALA_LIGASE_2"/>
    <property type="match status" value="1"/>
</dbReference>
<feature type="binding site" evidence="14">
    <location>
        <position position="286"/>
    </location>
    <ligand>
        <name>Mg(2+)</name>
        <dbReference type="ChEBI" id="CHEBI:18420"/>
        <label>1</label>
    </ligand>
</feature>
<feature type="active site" evidence="13">
    <location>
        <position position="297"/>
    </location>
</feature>
<dbReference type="Gene3D" id="3.30.1490.20">
    <property type="entry name" value="ATP-grasp fold, A domain"/>
    <property type="match status" value="1"/>
</dbReference>